<name>A0A5E4QV68_9NEOP</name>
<evidence type="ECO:0000313" key="2">
    <source>
        <dbReference type="Proteomes" id="UP000324832"/>
    </source>
</evidence>
<dbReference type="EMBL" id="FZQP02005000">
    <property type="protein sequence ID" value="VVD00821.1"/>
    <property type="molecule type" value="Genomic_DNA"/>
</dbReference>
<protein>
    <submittedName>
        <fullName evidence="1">Uncharacterized protein</fullName>
    </submittedName>
</protein>
<keyword evidence="2" id="KW-1185">Reference proteome</keyword>
<dbReference type="AlphaFoldDB" id="A0A5E4QV68"/>
<reference evidence="1 2" key="1">
    <citation type="submission" date="2017-07" db="EMBL/GenBank/DDBJ databases">
        <authorList>
            <person name="Talla V."/>
            <person name="Backstrom N."/>
        </authorList>
    </citation>
    <scope>NUCLEOTIDE SEQUENCE [LARGE SCALE GENOMIC DNA]</scope>
</reference>
<dbReference type="Proteomes" id="UP000324832">
    <property type="component" value="Unassembled WGS sequence"/>
</dbReference>
<organism evidence="1 2">
    <name type="scientific">Leptidea sinapis</name>
    <dbReference type="NCBI Taxonomy" id="189913"/>
    <lineage>
        <taxon>Eukaryota</taxon>
        <taxon>Metazoa</taxon>
        <taxon>Ecdysozoa</taxon>
        <taxon>Arthropoda</taxon>
        <taxon>Hexapoda</taxon>
        <taxon>Insecta</taxon>
        <taxon>Pterygota</taxon>
        <taxon>Neoptera</taxon>
        <taxon>Endopterygota</taxon>
        <taxon>Lepidoptera</taxon>
        <taxon>Glossata</taxon>
        <taxon>Ditrysia</taxon>
        <taxon>Papilionoidea</taxon>
        <taxon>Pieridae</taxon>
        <taxon>Dismorphiinae</taxon>
        <taxon>Leptidea</taxon>
    </lineage>
</organism>
<evidence type="ECO:0000313" key="1">
    <source>
        <dbReference type="EMBL" id="VVD00821.1"/>
    </source>
</evidence>
<sequence>MNKSKRQIVSECCEKPCIVDELFCANQHLWFEIGSISNKMECLSILTKCQYFVFTHNFSEMVVFDFIYIYNIHSCFRIPLKNEVAVAFLDTDDLFAIHNKRKYLMFTG</sequence>
<proteinExistence type="predicted"/>
<gene>
    <name evidence="1" type="ORF">LSINAPIS_LOCUS11383</name>
</gene>
<accession>A0A5E4QV68</accession>